<sequence length="452" mass="52086">MGDYRKTSTQLIYSDKLSPSSTLNNTPQDLKSASQSPPQTGPRRYLSRIASQNGRKLPNLSRNARFSEFLNCYRPEDSEDEISPSHNSAHGARRSQEIDRYLQAESHRLKRRFKTLVMGDEGLRDMFWKQARLTVAPFSGQDKAGLRHSARKTLLTLVESSLREANLTIGREQQEMEGLQALDALMTQVDCEEQHLDKAEDHVSKILLEIKTTDQLLRMQHNTSFGEVARRMGGLRQSTFFTCPCATEDGISSYLQRVFAPDFDPTRRDWFHLDTMRYGHMLREVDLERNGYSIQLLSPKLGGERRKWAHFLENTTCLIYVADLSIYDLDTSYPQDNFLKESIFLFETLANSRWFDNTPMVLILSNIAAFKERLSVNPLAGFFPDYDGDEDADKALDFVQGRFLRGTGHRQDISTHRLECSEETVELVLESLEKRVYRNKLDEINSWTQQES</sequence>
<evidence type="ECO:0000313" key="8">
    <source>
        <dbReference type="Proteomes" id="UP000028524"/>
    </source>
</evidence>
<gene>
    <name evidence="7" type="ORF">S40285_04194</name>
</gene>
<dbReference type="GO" id="GO:0003924">
    <property type="term" value="F:GTPase activity"/>
    <property type="evidence" value="ECO:0007669"/>
    <property type="project" value="InterPro"/>
</dbReference>
<evidence type="ECO:0000256" key="6">
    <source>
        <dbReference type="SAM" id="MobiDB-lite"/>
    </source>
</evidence>
<dbReference type="GO" id="GO:0046872">
    <property type="term" value="F:metal ion binding"/>
    <property type="evidence" value="ECO:0007669"/>
    <property type="project" value="UniProtKB-KW"/>
</dbReference>
<keyword evidence="2" id="KW-0547">Nucleotide-binding</keyword>
<evidence type="ECO:0000256" key="5">
    <source>
        <dbReference type="SAM" id="Coils"/>
    </source>
</evidence>
<keyword evidence="4" id="KW-0807">Transducer</keyword>
<feature type="region of interest" description="Disordered" evidence="6">
    <location>
        <begin position="76"/>
        <end position="96"/>
    </location>
</feature>
<dbReference type="EMBL" id="KL660704">
    <property type="protein sequence ID" value="KFA64035.1"/>
    <property type="molecule type" value="Genomic_DNA"/>
</dbReference>
<dbReference type="GO" id="GO:0031683">
    <property type="term" value="F:G-protein beta/gamma-subunit complex binding"/>
    <property type="evidence" value="ECO:0007669"/>
    <property type="project" value="InterPro"/>
</dbReference>
<evidence type="ECO:0000256" key="2">
    <source>
        <dbReference type="ARBA" id="ARBA00022741"/>
    </source>
</evidence>
<evidence type="ECO:0008006" key="9">
    <source>
        <dbReference type="Google" id="ProtNLM"/>
    </source>
</evidence>
<keyword evidence="5" id="KW-0175">Coiled coil</keyword>
<evidence type="ECO:0000256" key="3">
    <source>
        <dbReference type="ARBA" id="ARBA00023134"/>
    </source>
</evidence>
<keyword evidence="8" id="KW-1185">Reference proteome</keyword>
<dbReference type="PANTHER" id="PTHR10218">
    <property type="entry name" value="GTP-BINDING PROTEIN ALPHA SUBUNIT"/>
    <property type="match status" value="1"/>
</dbReference>
<dbReference type="PROSITE" id="PS51882">
    <property type="entry name" value="G_ALPHA"/>
    <property type="match status" value="1"/>
</dbReference>
<keyword evidence="3" id="KW-0342">GTP-binding</keyword>
<dbReference type="Pfam" id="PF00503">
    <property type="entry name" value="G-alpha"/>
    <property type="match status" value="1"/>
</dbReference>
<feature type="region of interest" description="Disordered" evidence="6">
    <location>
        <begin position="1"/>
        <end position="43"/>
    </location>
</feature>
<evidence type="ECO:0000256" key="1">
    <source>
        <dbReference type="ARBA" id="ARBA00022723"/>
    </source>
</evidence>
<dbReference type="SMART" id="SM00275">
    <property type="entry name" value="G_alpha"/>
    <property type="match status" value="1"/>
</dbReference>
<dbReference type="InParanoid" id="A0A084QJA0"/>
<dbReference type="GO" id="GO:0005737">
    <property type="term" value="C:cytoplasm"/>
    <property type="evidence" value="ECO:0007669"/>
    <property type="project" value="TreeGrafter"/>
</dbReference>
<feature type="coiled-coil region" evidence="5">
    <location>
        <begin position="162"/>
        <end position="202"/>
    </location>
</feature>
<dbReference type="InterPro" id="IPR027417">
    <property type="entry name" value="P-loop_NTPase"/>
</dbReference>
<dbReference type="GO" id="GO:0005525">
    <property type="term" value="F:GTP binding"/>
    <property type="evidence" value="ECO:0007669"/>
    <property type="project" value="UniProtKB-KW"/>
</dbReference>
<name>A0A084QJA0_STAC4</name>
<dbReference type="GO" id="GO:0001664">
    <property type="term" value="F:G protein-coupled receptor binding"/>
    <property type="evidence" value="ECO:0007669"/>
    <property type="project" value="TreeGrafter"/>
</dbReference>
<dbReference type="GO" id="GO:0005834">
    <property type="term" value="C:heterotrimeric G-protein complex"/>
    <property type="evidence" value="ECO:0007669"/>
    <property type="project" value="TreeGrafter"/>
</dbReference>
<evidence type="ECO:0000256" key="4">
    <source>
        <dbReference type="ARBA" id="ARBA00023224"/>
    </source>
</evidence>
<protein>
    <recommendedName>
        <fullName evidence="9">G protein alpha subunit</fullName>
    </recommendedName>
</protein>
<dbReference type="Gene3D" id="3.40.50.300">
    <property type="entry name" value="P-loop containing nucleotide triphosphate hydrolases"/>
    <property type="match status" value="1"/>
</dbReference>
<dbReference type="GO" id="GO:0007188">
    <property type="term" value="P:adenylate cyclase-modulating G protein-coupled receptor signaling pathway"/>
    <property type="evidence" value="ECO:0007669"/>
    <property type="project" value="TreeGrafter"/>
</dbReference>
<evidence type="ECO:0000313" key="7">
    <source>
        <dbReference type="EMBL" id="KFA64035.1"/>
    </source>
</evidence>
<dbReference type="AlphaFoldDB" id="A0A084QJA0"/>
<dbReference type="Proteomes" id="UP000028524">
    <property type="component" value="Unassembled WGS sequence"/>
</dbReference>
<keyword evidence="1" id="KW-0479">Metal-binding</keyword>
<feature type="compositionally biased region" description="Polar residues" evidence="6">
    <location>
        <begin position="7"/>
        <end position="38"/>
    </location>
</feature>
<dbReference type="PANTHER" id="PTHR10218:SF302">
    <property type="entry name" value="GUANINE NUCLEOTIDE-BINDING PROTEIN ALPHA-5 SUBUNIT"/>
    <property type="match status" value="1"/>
</dbReference>
<reference evidence="7 8" key="1">
    <citation type="journal article" date="2014" name="BMC Genomics">
        <title>Comparative genome sequencing reveals chemotype-specific gene clusters in the toxigenic black mold Stachybotrys.</title>
        <authorList>
            <person name="Semeiks J."/>
            <person name="Borek D."/>
            <person name="Otwinowski Z."/>
            <person name="Grishin N.V."/>
        </authorList>
    </citation>
    <scope>NUCLEOTIDE SEQUENCE [LARGE SCALE GENOMIC DNA]</scope>
    <source>
        <strain evidence="7 8">IBT 40285</strain>
    </source>
</reference>
<dbReference type="OMA" id="NDECANI"/>
<accession>A0A084QJA0</accession>
<organism evidence="7 8">
    <name type="scientific">Stachybotrys chlorohalonatus (strain IBT 40285)</name>
    <dbReference type="NCBI Taxonomy" id="1283841"/>
    <lineage>
        <taxon>Eukaryota</taxon>
        <taxon>Fungi</taxon>
        <taxon>Dikarya</taxon>
        <taxon>Ascomycota</taxon>
        <taxon>Pezizomycotina</taxon>
        <taxon>Sordariomycetes</taxon>
        <taxon>Hypocreomycetidae</taxon>
        <taxon>Hypocreales</taxon>
        <taxon>Stachybotryaceae</taxon>
        <taxon>Stachybotrys</taxon>
    </lineage>
</organism>
<dbReference type="HOGENOM" id="CLU_051043_0_0_1"/>
<dbReference type="STRING" id="1283841.A0A084QJA0"/>
<dbReference type="SUPFAM" id="SSF52540">
    <property type="entry name" value="P-loop containing nucleoside triphosphate hydrolases"/>
    <property type="match status" value="1"/>
</dbReference>
<dbReference type="OrthoDB" id="5817230at2759"/>
<proteinExistence type="predicted"/>
<dbReference type="FunFam" id="3.40.50.300:FF:000692">
    <property type="entry name" value="Guanine nucleotide-binding protein subunit alpha"/>
    <property type="match status" value="1"/>
</dbReference>
<dbReference type="InterPro" id="IPR001019">
    <property type="entry name" value="Gprotein_alpha_su"/>
</dbReference>